<evidence type="ECO:0000256" key="1">
    <source>
        <dbReference type="SAM" id="Phobius"/>
    </source>
</evidence>
<reference evidence="3" key="1">
    <citation type="submission" date="2024-02" db="UniProtKB">
        <authorList>
            <consortium name="WormBaseParasite"/>
        </authorList>
    </citation>
    <scope>IDENTIFICATION</scope>
</reference>
<dbReference type="AlphaFoldDB" id="A0AAF5CTU1"/>
<evidence type="ECO:0000313" key="2">
    <source>
        <dbReference type="Proteomes" id="UP000035681"/>
    </source>
</evidence>
<keyword evidence="1" id="KW-0812">Transmembrane</keyword>
<keyword evidence="1" id="KW-1133">Transmembrane helix</keyword>
<protein>
    <submittedName>
        <fullName evidence="3">Uncharacterized protein</fullName>
    </submittedName>
</protein>
<evidence type="ECO:0000313" key="3">
    <source>
        <dbReference type="WBParaSite" id="TCONS_00000929.p1"/>
    </source>
</evidence>
<organism evidence="2 3">
    <name type="scientific">Strongyloides stercoralis</name>
    <name type="common">Threadworm</name>
    <dbReference type="NCBI Taxonomy" id="6248"/>
    <lineage>
        <taxon>Eukaryota</taxon>
        <taxon>Metazoa</taxon>
        <taxon>Ecdysozoa</taxon>
        <taxon>Nematoda</taxon>
        <taxon>Chromadorea</taxon>
        <taxon>Rhabditida</taxon>
        <taxon>Tylenchina</taxon>
        <taxon>Panagrolaimomorpha</taxon>
        <taxon>Strongyloidoidea</taxon>
        <taxon>Strongyloididae</taxon>
        <taxon>Strongyloides</taxon>
    </lineage>
</organism>
<feature type="transmembrane region" description="Helical" evidence="1">
    <location>
        <begin position="12"/>
        <end position="30"/>
    </location>
</feature>
<keyword evidence="1" id="KW-0472">Membrane</keyword>
<dbReference type="WBParaSite" id="TCONS_00000929.p1">
    <property type="protein sequence ID" value="TCONS_00000929.p1"/>
    <property type="gene ID" value="XLOC_000879"/>
</dbReference>
<accession>A0AAF5CTU1</accession>
<proteinExistence type="predicted"/>
<dbReference type="Proteomes" id="UP000035681">
    <property type="component" value="Unplaced"/>
</dbReference>
<keyword evidence="2" id="KW-1185">Reference proteome</keyword>
<sequence>MRVFMLQQINRRFLIIASAISVGTYLFYIIRKYYIYFYNKSLNKENDLFTSNELLSNLTDFNDVSTASLPFDNLEVYNSGTEEEEIEDLLFSLEMSKHSTSFQNDGSLFSINTTQSQTIYENYDINEYNLDIDSTCSNSSCKTAVDFKTPFLNSSKSII</sequence>
<name>A0AAF5CTU1_STRER</name>